<comment type="caution">
    <text evidence="4">The sequence shown here is derived from an EMBL/GenBank/DDBJ whole genome shotgun (WGS) entry which is preliminary data.</text>
</comment>
<protein>
    <recommendedName>
        <fullName evidence="3">Protein ENHANCED DISEASE RESISTANCE 2 C-terminal domain-containing protein</fullName>
    </recommendedName>
</protein>
<feature type="domain" description="Protein ENHANCED DISEASE RESISTANCE 2 C-terminal" evidence="3">
    <location>
        <begin position="525"/>
        <end position="777"/>
    </location>
</feature>
<feature type="compositionally biased region" description="Low complexity" evidence="1">
    <location>
        <begin position="135"/>
        <end position="153"/>
    </location>
</feature>
<keyword evidence="2" id="KW-1133">Transmembrane helix</keyword>
<accession>A0AAE0FWA5</accession>
<feature type="region of interest" description="Disordered" evidence="1">
    <location>
        <begin position="203"/>
        <end position="300"/>
    </location>
</feature>
<proteinExistence type="predicted"/>
<feature type="region of interest" description="Disordered" evidence="1">
    <location>
        <begin position="393"/>
        <end position="445"/>
    </location>
</feature>
<organism evidence="4 5">
    <name type="scientific">Cymbomonas tetramitiformis</name>
    <dbReference type="NCBI Taxonomy" id="36881"/>
    <lineage>
        <taxon>Eukaryota</taxon>
        <taxon>Viridiplantae</taxon>
        <taxon>Chlorophyta</taxon>
        <taxon>Pyramimonadophyceae</taxon>
        <taxon>Pyramimonadales</taxon>
        <taxon>Pyramimonadaceae</taxon>
        <taxon>Cymbomonas</taxon>
    </lineage>
</organism>
<keyword evidence="2" id="KW-0812">Transmembrane</keyword>
<evidence type="ECO:0000256" key="2">
    <source>
        <dbReference type="SAM" id="Phobius"/>
    </source>
</evidence>
<name>A0AAE0FWA5_9CHLO</name>
<gene>
    <name evidence="4" type="ORF">CYMTET_24952</name>
</gene>
<evidence type="ECO:0000256" key="1">
    <source>
        <dbReference type="SAM" id="MobiDB-lite"/>
    </source>
</evidence>
<feature type="compositionally biased region" description="Low complexity" evidence="1">
    <location>
        <begin position="268"/>
        <end position="286"/>
    </location>
</feature>
<feature type="compositionally biased region" description="Basic and acidic residues" evidence="1">
    <location>
        <begin position="429"/>
        <end position="445"/>
    </location>
</feature>
<feature type="region of interest" description="Disordered" evidence="1">
    <location>
        <begin position="315"/>
        <end position="367"/>
    </location>
</feature>
<dbReference type="Pfam" id="PF07059">
    <property type="entry name" value="EDR2_C"/>
    <property type="match status" value="1"/>
</dbReference>
<keyword evidence="2" id="KW-0472">Membrane</keyword>
<dbReference type="PANTHER" id="PTHR31558">
    <property type="entry name" value="CW14 PROTEIN"/>
    <property type="match status" value="1"/>
</dbReference>
<feature type="transmembrane region" description="Helical" evidence="2">
    <location>
        <begin position="6"/>
        <end position="25"/>
    </location>
</feature>
<dbReference type="Proteomes" id="UP001190700">
    <property type="component" value="Unassembled WGS sequence"/>
</dbReference>
<dbReference type="PANTHER" id="PTHR31558:SF3">
    <property type="entry name" value="CW14 PROTEIN"/>
    <property type="match status" value="1"/>
</dbReference>
<feature type="region of interest" description="Disordered" evidence="1">
    <location>
        <begin position="83"/>
        <end position="106"/>
    </location>
</feature>
<evidence type="ECO:0000313" key="5">
    <source>
        <dbReference type="Proteomes" id="UP001190700"/>
    </source>
</evidence>
<dbReference type="AlphaFoldDB" id="A0AAE0FWA5"/>
<evidence type="ECO:0000259" key="3">
    <source>
        <dbReference type="Pfam" id="PF07059"/>
    </source>
</evidence>
<dbReference type="EMBL" id="LGRX02013106">
    <property type="protein sequence ID" value="KAK3266421.1"/>
    <property type="molecule type" value="Genomic_DNA"/>
</dbReference>
<evidence type="ECO:0000313" key="4">
    <source>
        <dbReference type="EMBL" id="KAK3266421.1"/>
    </source>
</evidence>
<feature type="compositionally biased region" description="Basic residues" evidence="1">
    <location>
        <begin position="239"/>
        <end position="248"/>
    </location>
</feature>
<sequence length="792" mass="84860">MEVVLVAGSIGGVACFIALLIRFLLRVPHGAKRVGQELPVNPSQSFGKIEVADDPAQVDEASSVPTGGIEANRDVVTATVTSGDTLNPQVDSAEEGSQVAGSAQSHLSVQHSEGVLTVFLPPKEGKQELAATKTAAVSDVSAAPEPSSPSPGATFNGGGSRDTGAQEFLDCTPPPEAATSPQKTGGEDVFSLRETELTPMKVSATGETGIKQTTLDTDTIDMEAGDRRTCAPGCSPFSWRRKSRKKTRPPTTLQNGLSPRFSGADPMLSLHSSSGSSLSSSVTSPSQADRKSPASAASPKTLFTAESNGLASTAASTTVIHPVQPLVGNGSAEKKANEQRYSPVPASGKEAAKQARRLSENETFLDALAEHPEPGEAGHEIDRAKSAGEVLSPAAEMEYEKRPSRTPSAPSPEMRRTPSGNLRNTRAASESERPRVGSLDKKPSFSDRVSQFFSRKSMFINGDSPADTASAPPLGSAENSRLRRVSTMLEHPNGIVDRIERPEGTAVERLDIPYEAQSTPVPHSWSTQVPGKSFQVRGRSYLIDKKKVASEECLYYSYSVEAYRTEEKTFDIAGRLKIQADTVAGLPTLLVLNMMVPDYTPSFGFKAKAQDGPGISIIVYAAMTKQTRAALEALQRGEEVAPVYTLLRNFLKGDGPGTDSPNLESAPAHKNEYRTRVKVMAKVAGGQDSLPWAVKMALNQGNGKPFIVSKCGTFIDHERGVFEIDSDVHNFIPMALKGLNNCKSYFTQLLMDIGLVIEARNSQELPEQMLLTYRFCNPDLKQVVQNIKSLNT</sequence>
<feature type="region of interest" description="Disordered" evidence="1">
    <location>
        <begin position="129"/>
        <end position="188"/>
    </location>
</feature>
<reference evidence="4 5" key="1">
    <citation type="journal article" date="2015" name="Genome Biol. Evol.">
        <title>Comparative Genomics of a Bacterivorous Green Alga Reveals Evolutionary Causalities and Consequences of Phago-Mixotrophic Mode of Nutrition.</title>
        <authorList>
            <person name="Burns J.A."/>
            <person name="Paasch A."/>
            <person name="Narechania A."/>
            <person name="Kim E."/>
        </authorList>
    </citation>
    <scope>NUCLEOTIDE SEQUENCE [LARGE SCALE GENOMIC DNA]</scope>
    <source>
        <strain evidence="4 5">PLY_AMNH</strain>
    </source>
</reference>
<dbReference type="InterPro" id="IPR009769">
    <property type="entry name" value="EDR2_C"/>
</dbReference>
<feature type="compositionally biased region" description="Basic and acidic residues" evidence="1">
    <location>
        <begin position="350"/>
        <end position="360"/>
    </location>
</feature>
<feature type="compositionally biased region" description="Polar residues" evidence="1">
    <location>
        <begin position="418"/>
        <end position="428"/>
    </location>
</feature>
<keyword evidence="5" id="KW-1185">Reference proteome</keyword>